<feature type="region of interest" description="Disordered" evidence="1">
    <location>
        <begin position="24"/>
        <end position="49"/>
    </location>
</feature>
<protein>
    <submittedName>
        <fullName evidence="3">Uncharacterized protein</fullName>
    </submittedName>
</protein>
<feature type="signal peptide" evidence="2">
    <location>
        <begin position="1"/>
        <end position="25"/>
    </location>
</feature>
<proteinExistence type="predicted"/>
<feature type="chain" id="PRO_5043560597" evidence="2">
    <location>
        <begin position="26"/>
        <end position="238"/>
    </location>
</feature>
<name>A0AAU8MU43_9GAMM</name>
<organism evidence="3">
    <name type="scientific">Lysobacter firmicutimachus</name>
    <dbReference type="NCBI Taxonomy" id="1792846"/>
    <lineage>
        <taxon>Bacteria</taxon>
        <taxon>Pseudomonadati</taxon>
        <taxon>Pseudomonadota</taxon>
        <taxon>Gammaproteobacteria</taxon>
        <taxon>Lysobacterales</taxon>
        <taxon>Lysobacteraceae</taxon>
        <taxon>Lysobacter</taxon>
    </lineage>
</organism>
<sequence length="238" mass="24860">MPSPRRTAHVLPALLLALSLAPAGAGGQSRTAPPSTPRSGSTAPDRGALDLGALGLGDLDLSALDLPRLDPDALRSGSADLLTRAADPDLDRLFQTLHRAARTPADAEVLCGVFDPQADRSPEALTRAAQRLGEDSRQGFLDALLRIALGGLQNPPQAYDAGAAKQTLKRAGATALLLHDDFAAQLGAEGQAPQARQARCRAFGWVLDALAQMPMAQRAAATRLLLHEGLARGLPSER</sequence>
<accession>A0AAU8MU43</accession>
<evidence type="ECO:0000313" key="3">
    <source>
        <dbReference type="EMBL" id="XCO74715.1"/>
    </source>
</evidence>
<dbReference type="RefSeq" id="WP_363797587.1">
    <property type="nucleotide sequence ID" value="NZ_CP159925.1"/>
</dbReference>
<evidence type="ECO:0000256" key="2">
    <source>
        <dbReference type="SAM" id="SignalP"/>
    </source>
</evidence>
<dbReference type="AlphaFoldDB" id="A0AAU8MU43"/>
<feature type="compositionally biased region" description="Polar residues" evidence="1">
    <location>
        <begin position="28"/>
        <end position="42"/>
    </location>
</feature>
<evidence type="ECO:0000256" key="1">
    <source>
        <dbReference type="SAM" id="MobiDB-lite"/>
    </source>
</evidence>
<dbReference type="EMBL" id="CP159925">
    <property type="protein sequence ID" value="XCO74715.1"/>
    <property type="molecule type" value="Genomic_DNA"/>
</dbReference>
<gene>
    <name evidence="3" type="ORF">ABU614_20460</name>
</gene>
<reference evidence="3" key="1">
    <citation type="submission" date="2024-06" db="EMBL/GenBank/DDBJ databases">
        <authorList>
            <person name="Li S."/>
        </authorList>
    </citation>
    <scope>NUCLEOTIDE SEQUENCE</scope>
    <source>
        <strain evidence="3">SR10</strain>
    </source>
</reference>
<keyword evidence="2" id="KW-0732">Signal</keyword>